<evidence type="ECO:0000256" key="9">
    <source>
        <dbReference type="ARBA" id="ARBA00023002"/>
    </source>
</evidence>
<dbReference type="AlphaFoldDB" id="A0A9N9WRN1"/>
<dbReference type="GO" id="GO:0005506">
    <property type="term" value="F:iron ion binding"/>
    <property type="evidence" value="ECO:0007669"/>
    <property type="project" value="InterPro"/>
</dbReference>
<dbReference type="PANTHER" id="PTHR24292">
    <property type="entry name" value="CYTOCHROME P450"/>
    <property type="match status" value="1"/>
</dbReference>
<comment type="subcellular location">
    <subcellularLocation>
        <location evidence="3">Endoplasmic reticulum membrane</location>
        <topology evidence="3">Peripheral membrane protein</topology>
    </subcellularLocation>
    <subcellularLocation>
        <location evidence="2">Microsome membrane</location>
        <topology evidence="2">Peripheral membrane protein</topology>
    </subcellularLocation>
</comment>
<dbReference type="PRINTS" id="PR00385">
    <property type="entry name" value="P450"/>
</dbReference>
<keyword evidence="12" id="KW-0472">Membrane</keyword>
<reference evidence="14" key="2">
    <citation type="submission" date="2022-10" db="EMBL/GenBank/DDBJ databases">
        <authorList>
            <consortium name="ENA_rothamsted_submissions"/>
            <consortium name="culmorum"/>
            <person name="King R."/>
        </authorList>
    </citation>
    <scope>NUCLEOTIDE SEQUENCE</scope>
</reference>
<dbReference type="GO" id="GO:0005789">
    <property type="term" value="C:endoplasmic reticulum membrane"/>
    <property type="evidence" value="ECO:0007669"/>
    <property type="project" value="UniProtKB-SubCell"/>
</dbReference>
<keyword evidence="9" id="KW-0560">Oxidoreductase</keyword>
<dbReference type="PANTHER" id="PTHR24292:SF103">
    <property type="entry name" value="CYTOCHROME P450 6BS1"/>
    <property type="match status" value="1"/>
</dbReference>
<keyword evidence="15" id="KW-1185">Reference proteome</keyword>
<gene>
    <name evidence="14" type="ORF">CHIRRI_LOCUS9181</name>
</gene>
<evidence type="ECO:0000256" key="8">
    <source>
        <dbReference type="ARBA" id="ARBA00022848"/>
    </source>
</evidence>
<evidence type="ECO:0000256" key="3">
    <source>
        <dbReference type="ARBA" id="ARBA00004406"/>
    </source>
</evidence>
<dbReference type="InterPro" id="IPR002402">
    <property type="entry name" value="Cyt_P450_E_grp-II"/>
</dbReference>
<evidence type="ECO:0000256" key="11">
    <source>
        <dbReference type="ARBA" id="ARBA00023033"/>
    </source>
</evidence>
<dbReference type="SUPFAM" id="SSF48264">
    <property type="entry name" value="Cytochrome P450"/>
    <property type="match status" value="1"/>
</dbReference>
<dbReference type="Gene3D" id="1.10.630.10">
    <property type="entry name" value="Cytochrome P450"/>
    <property type="match status" value="1"/>
</dbReference>
<sequence length="475" mass="54730">MKLFTLFVLIILILIVITYCYVKKKYSFFETHGVPYLKPQFPFGSLQKVGSSIHMFEFLITSYNQFKRVGKIAGFYNVFEPIYLITDIEVMKAITVKDFNKFVNRGIFVNEENEPLTGHLFAIEGDRWKFIRKRLRPAFTSQRLISMYSKISRLGCKLVESIEKSTKSEKVSIDIKNVATRFTIDIISSVAFGMDSETLNDKNEELLDMFKEVIGANRPNVVKFLILSAFPNLAKILKIRLFSDKLSDFFAKEVGGNIKVRERISENPNDFLSFLIKLKNTASSSRKTRKLTLDECLAQAFLFFFAGSDTSSTTISFALTELAFNQDVQDKVRFEILEKTKGTKGEISYEALHEMTYLSQVVNETLRKYPPGFSILRTANEDYKVPDSKIIIKKGSQVVIPTIGFHYDEKYWKNPMKFDPERFTVEETAKRQPQCYFPFGEGPRNCALERDLALLMSNTELQNSSKILKLHQMQI</sequence>
<comment type="similarity">
    <text evidence="4">Belongs to the cytochrome P450 family.</text>
</comment>
<evidence type="ECO:0000256" key="10">
    <source>
        <dbReference type="ARBA" id="ARBA00023004"/>
    </source>
</evidence>
<dbReference type="InterPro" id="IPR001128">
    <property type="entry name" value="Cyt_P450"/>
</dbReference>
<keyword evidence="11" id="KW-0503">Monooxygenase</keyword>
<name>A0A9N9WRN1_9DIPT</name>
<dbReference type="EMBL" id="OU895879">
    <property type="protein sequence ID" value="CAG9806321.1"/>
    <property type="molecule type" value="Genomic_DNA"/>
</dbReference>
<protein>
    <recommendedName>
        <fullName evidence="16">Cytochrome P450</fullName>
    </recommendedName>
</protein>
<evidence type="ECO:0000256" key="7">
    <source>
        <dbReference type="ARBA" id="ARBA00022824"/>
    </source>
</evidence>
<keyword evidence="8" id="KW-0492">Microsome</keyword>
<evidence type="ECO:0000256" key="6">
    <source>
        <dbReference type="ARBA" id="ARBA00022723"/>
    </source>
</evidence>
<dbReference type="GO" id="GO:0016705">
    <property type="term" value="F:oxidoreductase activity, acting on paired donors, with incorporation or reduction of molecular oxygen"/>
    <property type="evidence" value="ECO:0007669"/>
    <property type="project" value="InterPro"/>
</dbReference>
<evidence type="ECO:0000256" key="1">
    <source>
        <dbReference type="ARBA" id="ARBA00001971"/>
    </source>
</evidence>
<reference evidence="14" key="1">
    <citation type="submission" date="2022-01" db="EMBL/GenBank/DDBJ databases">
        <authorList>
            <person name="King R."/>
        </authorList>
    </citation>
    <scope>NUCLEOTIDE SEQUENCE</scope>
</reference>
<evidence type="ECO:0000256" key="13">
    <source>
        <dbReference type="PIRSR" id="PIRSR602402-1"/>
    </source>
</evidence>
<evidence type="ECO:0000256" key="2">
    <source>
        <dbReference type="ARBA" id="ARBA00004174"/>
    </source>
</evidence>
<dbReference type="InterPro" id="IPR036396">
    <property type="entry name" value="Cyt_P450_sf"/>
</dbReference>
<dbReference type="GO" id="GO:0020037">
    <property type="term" value="F:heme binding"/>
    <property type="evidence" value="ECO:0007669"/>
    <property type="project" value="InterPro"/>
</dbReference>
<dbReference type="CDD" id="cd11056">
    <property type="entry name" value="CYP6-like"/>
    <property type="match status" value="1"/>
</dbReference>
<dbReference type="Pfam" id="PF00067">
    <property type="entry name" value="p450"/>
    <property type="match status" value="1"/>
</dbReference>
<keyword evidence="10 13" id="KW-0408">Iron</keyword>
<evidence type="ECO:0000256" key="4">
    <source>
        <dbReference type="ARBA" id="ARBA00010617"/>
    </source>
</evidence>
<evidence type="ECO:0000313" key="14">
    <source>
        <dbReference type="EMBL" id="CAG9806321.1"/>
    </source>
</evidence>
<organism evidence="14 15">
    <name type="scientific">Chironomus riparius</name>
    <dbReference type="NCBI Taxonomy" id="315576"/>
    <lineage>
        <taxon>Eukaryota</taxon>
        <taxon>Metazoa</taxon>
        <taxon>Ecdysozoa</taxon>
        <taxon>Arthropoda</taxon>
        <taxon>Hexapoda</taxon>
        <taxon>Insecta</taxon>
        <taxon>Pterygota</taxon>
        <taxon>Neoptera</taxon>
        <taxon>Endopterygota</taxon>
        <taxon>Diptera</taxon>
        <taxon>Nematocera</taxon>
        <taxon>Chironomoidea</taxon>
        <taxon>Chironomidae</taxon>
        <taxon>Chironominae</taxon>
        <taxon>Chironomus</taxon>
    </lineage>
</organism>
<keyword evidence="5 13" id="KW-0349">Heme</keyword>
<dbReference type="GO" id="GO:0004497">
    <property type="term" value="F:monooxygenase activity"/>
    <property type="evidence" value="ECO:0007669"/>
    <property type="project" value="UniProtKB-KW"/>
</dbReference>
<dbReference type="OrthoDB" id="7788105at2759"/>
<evidence type="ECO:0000256" key="12">
    <source>
        <dbReference type="ARBA" id="ARBA00023136"/>
    </source>
</evidence>
<evidence type="ECO:0000256" key="5">
    <source>
        <dbReference type="ARBA" id="ARBA00022617"/>
    </source>
</evidence>
<dbReference type="Proteomes" id="UP001153620">
    <property type="component" value="Chromosome 3"/>
</dbReference>
<evidence type="ECO:0008006" key="16">
    <source>
        <dbReference type="Google" id="ProtNLM"/>
    </source>
</evidence>
<comment type="cofactor">
    <cofactor evidence="1 13">
        <name>heme</name>
        <dbReference type="ChEBI" id="CHEBI:30413"/>
    </cofactor>
</comment>
<feature type="binding site" description="axial binding residue" evidence="13">
    <location>
        <position position="446"/>
    </location>
    <ligand>
        <name>heme</name>
        <dbReference type="ChEBI" id="CHEBI:30413"/>
    </ligand>
    <ligandPart>
        <name>Fe</name>
        <dbReference type="ChEBI" id="CHEBI:18248"/>
    </ligandPart>
</feature>
<evidence type="ECO:0000313" key="15">
    <source>
        <dbReference type="Proteomes" id="UP001153620"/>
    </source>
</evidence>
<dbReference type="InterPro" id="IPR050476">
    <property type="entry name" value="Insect_CytP450_Detox"/>
</dbReference>
<dbReference type="FunFam" id="1.10.630.10:FF:000042">
    <property type="entry name" value="Cytochrome P450"/>
    <property type="match status" value="1"/>
</dbReference>
<keyword evidence="7" id="KW-0256">Endoplasmic reticulum</keyword>
<keyword evidence="6 13" id="KW-0479">Metal-binding</keyword>
<proteinExistence type="inferred from homology"/>
<dbReference type="PRINTS" id="PR00464">
    <property type="entry name" value="EP450II"/>
</dbReference>
<accession>A0A9N9WRN1</accession>